<accession>A0A3N4IEL6</accession>
<dbReference type="Proteomes" id="UP000275078">
    <property type="component" value="Unassembled WGS sequence"/>
</dbReference>
<keyword evidence="3" id="KW-1185">Reference proteome</keyword>
<dbReference type="AlphaFoldDB" id="A0A3N4IEL6"/>
<feature type="signal peptide" evidence="1">
    <location>
        <begin position="1"/>
        <end position="23"/>
    </location>
</feature>
<feature type="chain" id="PRO_5018149058" evidence="1">
    <location>
        <begin position="24"/>
        <end position="268"/>
    </location>
</feature>
<name>A0A3N4IEL6_ASCIM</name>
<reference evidence="2 3" key="1">
    <citation type="journal article" date="2018" name="Nat. Ecol. Evol.">
        <title>Pezizomycetes genomes reveal the molecular basis of ectomycorrhizal truffle lifestyle.</title>
        <authorList>
            <person name="Murat C."/>
            <person name="Payen T."/>
            <person name="Noel B."/>
            <person name="Kuo A."/>
            <person name="Morin E."/>
            <person name="Chen J."/>
            <person name="Kohler A."/>
            <person name="Krizsan K."/>
            <person name="Balestrini R."/>
            <person name="Da Silva C."/>
            <person name="Montanini B."/>
            <person name="Hainaut M."/>
            <person name="Levati E."/>
            <person name="Barry K.W."/>
            <person name="Belfiori B."/>
            <person name="Cichocki N."/>
            <person name="Clum A."/>
            <person name="Dockter R.B."/>
            <person name="Fauchery L."/>
            <person name="Guy J."/>
            <person name="Iotti M."/>
            <person name="Le Tacon F."/>
            <person name="Lindquist E.A."/>
            <person name="Lipzen A."/>
            <person name="Malagnac F."/>
            <person name="Mello A."/>
            <person name="Molinier V."/>
            <person name="Miyauchi S."/>
            <person name="Poulain J."/>
            <person name="Riccioni C."/>
            <person name="Rubini A."/>
            <person name="Sitrit Y."/>
            <person name="Splivallo R."/>
            <person name="Traeger S."/>
            <person name="Wang M."/>
            <person name="Zifcakova L."/>
            <person name="Wipf D."/>
            <person name="Zambonelli A."/>
            <person name="Paolocci F."/>
            <person name="Nowrousian M."/>
            <person name="Ottonello S."/>
            <person name="Baldrian P."/>
            <person name="Spatafora J.W."/>
            <person name="Henrissat B."/>
            <person name="Nagy L.G."/>
            <person name="Aury J.M."/>
            <person name="Wincker P."/>
            <person name="Grigoriev I.V."/>
            <person name="Bonfante P."/>
            <person name="Martin F.M."/>
        </authorList>
    </citation>
    <scope>NUCLEOTIDE SEQUENCE [LARGE SCALE GENOMIC DNA]</scope>
    <source>
        <strain evidence="2 3">RN42</strain>
    </source>
</reference>
<evidence type="ECO:0000313" key="2">
    <source>
        <dbReference type="EMBL" id="RPA84026.1"/>
    </source>
</evidence>
<protein>
    <submittedName>
        <fullName evidence="2">Uncharacterized protein</fullName>
    </submittedName>
</protein>
<evidence type="ECO:0000313" key="3">
    <source>
        <dbReference type="Proteomes" id="UP000275078"/>
    </source>
</evidence>
<gene>
    <name evidence="2" type="ORF">BJ508DRAFT_341056</name>
</gene>
<organism evidence="2 3">
    <name type="scientific">Ascobolus immersus RN42</name>
    <dbReference type="NCBI Taxonomy" id="1160509"/>
    <lineage>
        <taxon>Eukaryota</taxon>
        <taxon>Fungi</taxon>
        <taxon>Dikarya</taxon>
        <taxon>Ascomycota</taxon>
        <taxon>Pezizomycotina</taxon>
        <taxon>Pezizomycetes</taxon>
        <taxon>Pezizales</taxon>
        <taxon>Ascobolaceae</taxon>
        <taxon>Ascobolus</taxon>
    </lineage>
</organism>
<proteinExistence type="predicted"/>
<dbReference type="EMBL" id="ML119661">
    <property type="protein sequence ID" value="RPA84026.1"/>
    <property type="molecule type" value="Genomic_DNA"/>
</dbReference>
<evidence type="ECO:0000256" key="1">
    <source>
        <dbReference type="SAM" id="SignalP"/>
    </source>
</evidence>
<keyword evidence="1" id="KW-0732">Signal</keyword>
<sequence>MIFPPLFIRTLALLLLFFWPATLYPSRIRAPRLFEVGNATTSTINSVGSVSQSHSPAFMVPVLLASLETDTNSPLNFEAGTRSITNVQANMSPFLDLLTKATGFPSDVMNELEDMGKHSLVFVIEKVRDKSGFRGPKAQELESIRDSFDAEHAKLLAGRIGKTESGVFDFIDWAVFDLSLQQQQTLECMIREEARVQGAGEGAKQLLVHQCPIKLTEEDYDPFSKANFDPARYIRRHKIHYIGHTLLQRSAISTKGLPQASEYVRKDL</sequence>